<dbReference type="SUPFAM" id="SSF54928">
    <property type="entry name" value="RNA-binding domain, RBD"/>
    <property type="match status" value="1"/>
</dbReference>
<sequence>MSASVNGNSKDTDPNKCEKIMKQVEYYFGDINLPRDKFIQEEMKKDNGWIPLSTMLKFNRLAALTQDIENITASLKDSHLIEISDDNLKIRRNPEVPMPENTLEYWQEIKRRTVYLKGFPLETTLDEISEFIGKFGFVENILMRKTKVGKDTPRMFKGSIFVTFKDKDQAKRLADIKDLKFMDEFQLVNKMQDAYWADKHAERVKQKDLKKQMKKTQIEQQNKAHFKKGVVLKICGMKNEDVNHVALIAKLKTFFEPFGKPSYVNIEGNEATIRFFSVEEDAASSAWQKAVNSAKENGDSEGKVIFEGNEITGSVLDGEEEEKYWADFSKAKLAKHDLVEKQQKGKKQFDRNSKANRKRRADKGSGHVAKNEKKGKRTVFDNDEDEENEKGDGKNTEEMDENALSVEDNKKTAEEDEPVEQKKKKVET</sequence>
<protein>
    <submittedName>
        <fullName evidence="10">Uncharacterized protein</fullName>
    </submittedName>
</protein>
<keyword evidence="9" id="KW-1185">Reference proteome</keyword>
<dbReference type="GO" id="GO:0005634">
    <property type="term" value="C:nucleus"/>
    <property type="evidence" value="ECO:0007669"/>
    <property type="project" value="UniProtKB-SubCell"/>
</dbReference>
<dbReference type="AlphaFoldDB" id="A0A915LFY1"/>
<evidence type="ECO:0000256" key="3">
    <source>
        <dbReference type="ARBA" id="ARBA00023242"/>
    </source>
</evidence>
<dbReference type="CDD" id="cd12291">
    <property type="entry name" value="RRM1_La"/>
    <property type="match status" value="1"/>
</dbReference>
<evidence type="ECO:0000313" key="10">
    <source>
        <dbReference type="WBParaSite" id="scaffold11575_cov233.g15710"/>
    </source>
</evidence>
<dbReference type="InterPro" id="IPR006630">
    <property type="entry name" value="La_HTH"/>
</dbReference>
<organism evidence="9 10">
    <name type="scientific">Meloidogyne javanica</name>
    <name type="common">Root-knot nematode worm</name>
    <dbReference type="NCBI Taxonomy" id="6303"/>
    <lineage>
        <taxon>Eukaryota</taxon>
        <taxon>Metazoa</taxon>
        <taxon>Ecdysozoa</taxon>
        <taxon>Nematoda</taxon>
        <taxon>Chromadorea</taxon>
        <taxon>Rhabditida</taxon>
        <taxon>Tylenchina</taxon>
        <taxon>Tylenchomorpha</taxon>
        <taxon>Tylenchoidea</taxon>
        <taxon>Meloidogynidae</taxon>
        <taxon>Meloidogyninae</taxon>
        <taxon>Meloidogyne</taxon>
        <taxon>Meloidogyne incognita group</taxon>
    </lineage>
</organism>
<dbReference type="InterPro" id="IPR002344">
    <property type="entry name" value="Lupus_La"/>
</dbReference>
<dbReference type="InterPro" id="IPR045180">
    <property type="entry name" value="La_dom_prot"/>
</dbReference>
<dbReference type="InterPro" id="IPR000504">
    <property type="entry name" value="RRM_dom"/>
</dbReference>
<dbReference type="Pfam" id="PF05383">
    <property type="entry name" value="La"/>
    <property type="match status" value="1"/>
</dbReference>
<dbReference type="PANTHER" id="PTHR22792:SF166">
    <property type="entry name" value="LUPUS LA PROTEIN HOMOLOG"/>
    <property type="match status" value="1"/>
</dbReference>
<dbReference type="GO" id="GO:0008033">
    <property type="term" value="P:tRNA processing"/>
    <property type="evidence" value="ECO:0007669"/>
    <property type="project" value="TreeGrafter"/>
</dbReference>
<dbReference type="InterPro" id="IPR036388">
    <property type="entry name" value="WH-like_DNA-bd_sf"/>
</dbReference>
<dbReference type="SMART" id="SM00715">
    <property type="entry name" value="LA"/>
    <property type="match status" value="1"/>
</dbReference>
<dbReference type="Pfam" id="PF00076">
    <property type="entry name" value="RRM_1"/>
    <property type="match status" value="1"/>
</dbReference>
<dbReference type="PROSITE" id="PS50102">
    <property type="entry name" value="RRM"/>
    <property type="match status" value="1"/>
</dbReference>
<dbReference type="SUPFAM" id="SSF46785">
    <property type="entry name" value="Winged helix' DNA-binding domain"/>
    <property type="match status" value="1"/>
</dbReference>
<name>A0A915LFY1_MELJA</name>
<dbReference type="InterPro" id="IPR035979">
    <property type="entry name" value="RBD_domain_sf"/>
</dbReference>
<dbReference type="InterPro" id="IPR012677">
    <property type="entry name" value="Nucleotide-bd_a/b_plait_sf"/>
</dbReference>
<dbReference type="Pfam" id="PF08777">
    <property type="entry name" value="RRM_3"/>
    <property type="match status" value="1"/>
</dbReference>
<dbReference type="PRINTS" id="PR00302">
    <property type="entry name" value="LUPUSLA"/>
</dbReference>
<dbReference type="Gene3D" id="3.30.70.330">
    <property type="match status" value="2"/>
</dbReference>
<feature type="domain" description="XRRM" evidence="8">
    <location>
        <begin position="225"/>
        <end position="360"/>
    </location>
</feature>
<dbReference type="GO" id="GO:0003729">
    <property type="term" value="F:mRNA binding"/>
    <property type="evidence" value="ECO:0007669"/>
    <property type="project" value="TreeGrafter"/>
</dbReference>
<feature type="domain" description="RRM" evidence="6">
    <location>
        <begin position="112"/>
        <end position="199"/>
    </location>
</feature>
<evidence type="ECO:0000259" key="7">
    <source>
        <dbReference type="PROSITE" id="PS50961"/>
    </source>
</evidence>
<dbReference type="GO" id="GO:1990904">
    <property type="term" value="C:ribonucleoprotein complex"/>
    <property type="evidence" value="ECO:0007669"/>
    <property type="project" value="UniProtKB-UniRule"/>
</dbReference>
<evidence type="ECO:0000256" key="5">
    <source>
        <dbReference type="SAM" id="MobiDB-lite"/>
    </source>
</evidence>
<dbReference type="GO" id="GO:0005829">
    <property type="term" value="C:cytosol"/>
    <property type="evidence" value="ECO:0007669"/>
    <property type="project" value="TreeGrafter"/>
</dbReference>
<dbReference type="PANTHER" id="PTHR22792">
    <property type="entry name" value="LUPUS LA PROTEIN-RELATED"/>
    <property type="match status" value="1"/>
</dbReference>
<dbReference type="SMART" id="SM00360">
    <property type="entry name" value="RRM"/>
    <property type="match status" value="1"/>
</dbReference>
<feature type="compositionally biased region" description="Basic and acidic residues" evidence="5">
    <location>
        <begin position="362"/>
        <end position="372"/>
    </location>
</feature>
<keyword evidence="3" id="KW-0539">Nucleus</keyword>
<dbReference type="PROSITE" id="PS50961">
    <property type="entry name" value="HTH_LA"/>
    <property type="match status" value="1"/>
</dbReference>
<dbReference type="PROSITE" id="PS51939">
    <property type="entry name" value="XRRM"/>
    <property type="match status" value="1"/>
</dbReference>
<evidence type="ECO:0000259" key="6">
    <source>
        <dbReference type="PROSITE" id="PS50102"/>
    </source>
</evidence>
<dbReference type="GO" id="GO:0010494">
    <property type="term" value="C:cytoplasmic stress granule"/>
    <property type="evidence" value="ECO:0007669"/>
    <property type="project" value="TreeGrafter"/>
</dbReference>
<evidence type="ECO:0000256" key="4">
    <source>
        <dbReference type="PROSITE-ProRule" id="PRU00332"/>
    </source>
</evidence>
<feature type="domain" description="HTH La-type RNA-binding" evidence="7">
    <location>
        <begin position="10"/>
        <end position="100"/>
    </location>
</feature>
<accession>A0A915LFY1</accession>
<feature type="region of interest" description="Disordered" evidence="5">
    <location>
        <begin position="339"/>
        <end position="428"/>
    </location>
</feature>
<dbReference type="WBParaSite" id="scaffold11575_cov233.g15710">
    <property type="protein sequence ID" value="scaffold11575_cov233.g15710"/>
    <property type="gene ID" value="scaffold11575_cov233.g15710"/>
</dbReference>
<evidence type="ECO:0000256" key="1">
    <source>
        <dbReference type="ARBA" id="ARBA00004123"/>
    </source>
</evidence>
<dbReference type="Proteomes" id="UP000887561">
    <property type="component" value="Unplaced"/>
</dbReference>
<feature type="compositionally biased region" description="Basic and acidic residues" evidence="5">
    <location>
        <begin position="339"/>
        <end position="353"/>
    </location>
</feature>
<dbReference type="InterPro" id="IPR036390">
    <property type="entry name" value="WH_DNA-bd_sf"/>
</dbReference>
<dbReference type="Gene3D" id="1.10.10.10">
    <property type="entry name" value="Winged helix-like DNA-binding domain superfamily/Winged helix DNA-binding domain"/>
    <property type="match status" value="1"/>
</dbReference>
<reference evidence="10" key="1">
    <citation type="submission" date="2022-11" db="UniProtKB">
        <authorList>
            <consortium name="WormBaseParasite"/>
        </authorList>
    </citation>
    <scope>IDENTIFICATION</scope>
</reference>
<evidence type="ECO:0000259" key="8">
    <source>
        <dbReference type="PROSITE" id="PS51939"/>
    </source>
</evidence>
<evidence type="ECO:0000313" key="9">
    <source>
        <dbReference type="Proteomes" id="UP000887561"/>
    </source>
</evidence>
<keyword evidence="2 4" id="KW-0694">RNA-binding</keyword>
<proteinExistence type="predicted"/>
<evidence type="ECO:0000256" key="2">
    <source>
        <dbReference type="ARBA" id="ARBA00022884"/>
    </source>
</evidence>
<dbReference type="InterPro" id="IPR014886">
    <property type="entry name" value="La_xRRM"/>
</dbReference>
<dbReference type="GO" id="GO:0045727">
    <property type="term" value="P:positive regulation of translation"/>
    <property type="evidence" value="ECO:0007669"/>
    <property type="project" value="TreeGrafter"/>
</dbReference>
<comment type="subcellular location">
    <subcellularLocation>
        <location evidence="1">Nucleus</location>
    </subcellularLocation>
</comment>